<name>Q0AAJ3_ALKEH</name>
<organism evidence="2 3">
    <name type="scientific">Alkalilimnicola ehrlichii (strain ATCC BAA-1101 / DSM 17681 / MLHE-1)</name>
    <dbReference type="NCBI Taxonomy" id="187272"/>
    <lineage>
        <taxon>Bacteria</taxon>
        <taxon>Pseudomonadati</taxon>
        <taxon>Pseudomonadota</taxon>
        <taxon>Gammaproteobacteria</taxon>
        <taxon>Chromatiales</taxon>
        <taxon>Ectothiorhodospiraceae</taxon>
        <taxon>Alkalilimnicola</taxon>
    </lineage>
</organism>
<dbReference type="Proteomes" id="UP000001962">
    <property type="component" value="Chromosome"/>
</dbReference>
<evidence type="ECO:0000313" key="2">
    <source>
        <dbReference type="EMBL" id="ABI56144.1"/>
    </source>
</evidence>
<gene>
    <name evidence="2" type="ordered locus">Mlg_0790</name>
</gene>
<dbReference type="AlphaFoldDB" id="Q0AAJ3"/>
<keyword evidence="1" id="KW-0175">Coiled coil</keyword>
<feature type="coiled-coil region" evidence="1">
    <location>
        <begin position="71"/>
        <end position="109"/>
    </location>
</feature>
<sequence length="172" mass="18731">MTAGWATPFNWTDEQAREVVAEVGERTGTQEQREQFARAVGAVLKRGQTRLFMPDLAGQAKGMHQGAATVLESLNAEAADLTDEEADQLRALVAKVAEATAEAGTMERRGASKKDHQTLAELAQVWRFAFGRWPSAKPTAPFMRVVLWINARNYADLPTGNGAKAYIGQGTK</sequence>
<proteinExistence type="predicted"/>
<dbReference type="HOGENOM" id="CLU_1552055_0_0_6"/>
<evidence type="ECO:0000313" key="3">
    <source>
        <dbReference type="Proteomes" id="UP000001962"/>
    </source>
</evidence>
<evidence type="ECO:0000256" key="1">
    <source>
        <dbReference type="SAM" id="Coils"/>
    </source>
</evidence>
<dbReference type="EMBL" id="CP000453">
    <property type="protein sequence ID" value="ABI56144.1"/>
    <property type="molecule type" value="Genomic_DNA"/>
</dbReference>
<accession>Q0AAJ3</accession>
<keyword evidence="3" id="KW-1185">Reference proteome</keyword>
<dbReference type="RefSeq" id="WP_011628539.1">
    <property type="nucleotide sequence ID" value="NC_008340.1"/>
</dbReference>
<reference evidence="3" key="1">
    <citation type="submission" date="2006-08" db="EMBL/GenBank/DDBJ databases">
        <title>Complete sequence of Alkalilimnicola ehrilichei MLHE-1.</title>
        <authorList>
            <person name="Copeland A."/>
            <person name="Lucas S."/>
            <person name="Lapidus A."/>
            <person name="Barry K."/>
            <person name="Detter J.C."/>
            <person name="Glavina del Rio T."/>
            <person name="Hammon N."/>
            <person name="Israni S."/>
            <person name="Dalin E."/>
            <person name="Tice H."/>
            <person name="Pitluck S."/>
            <person name="Sims D."/>
            <person name="Brettin T."/>
            <person name="Bruce D."/>
            <person name="Han C."/>
            <person name="Tapia R."/>
            <person name="Gilna P."/>
            <person name="Schmutz J."/>
            <person name="Larimer F."/>
            <person name="Land M."/>
            <person name="Hauser L."/>
            <person name="Kyrpides N."/>
            <person name="Mikhailova N."/>
            <person name="Oremland R.S."/>
            <person name="Hoeft S.E."/>
            <person name="Switzer-Blum J."/>
            <person name="Kulp T."/>
            <person name="King G."/>
            <person name="Tabita R."/>
            <person name="Witte B."/>
            <person name="Santini J.M."/>
            <person name="Basu P."/>
            <person name="Hollibaugh J.T."/>
            <person name="Xie G."/>
            <person name="Stolz J.F."/>
            <person name="Richardson P."/>
        </authorList>
    </citation>
    <scope>NUCLEOTIDE SEQUENCE [LARGE SCALE GENOMIC DNA]</scope>
    <source>
        <strain evidence="3">ATCC BAA-1101 / DSM 17681 / MLHE-1</strain>
    </source>
</reference>
<dbReference type="KEGG" id="aeh:Mlg_0790"/>
<protein>
    <submittedName>
        <fullName evidence="2">Uncharacterized protein</fullName>
    </submittedName>
</protein>